<organism evidence="2 3">
    <name type="scientific">Eremothecium sinecaudum</name>
    <dbReference type="NCBI Taxonomy" id="45286"/>
    <lineage>
        <taxon>Eukaryota</taxon>
        <taxon>Fungi</taxon>
        <taxon>Dikarya</taxon>
        <taxon>Ascomycota</taxon>
        <taxon>Saccharomycotina</taxon>
        <taxon>Saccharomycetes</taxon>
        <taxon>Saccharomycetales</taxon>
        <taxon>Saccharomycetaceae</taxon>
        <taxon>Eremothecium</taxon>
    </lineage>
</organism>
<dbReference type="AlphaFoldDB" id="A0A120K2T9"/>
<dbReference type="InterPro" id="IPR007902">
    <property type="entry name" value="Chl4/mis15/CENP-N"/>
</dbReference>
<feature type="region of interest" description="Disordered" evidence="1">
    <location>
        <begin position="245"/>
        <end position="273"/>
    </location>
</feature>
<dbReference type="EMBL" id="CP014248">
    <property type="protein sequence ID" value="AMD22577.1"/>
    <property type="molecule type" value="Genomic_DNA"/>
</dbReference>
<name>A0A120K2T9_9SACH</name>
<dbReference type="STRING" id="45286.A0A120K2T9"/>
<evidence type="ECO:0000313" key="2">
    <source>
        <dbReference type="EMBL" id="AMD22577.1"/>
    </source>
</evidence>
<dbReference type="GO" id="GO:0007059">
    <property type="term" value="P:chromosome segregation"/>
    <property type="evidence" value="ECO:0007669"/>
    <property type="project" value="InterPro"/>
</dbReference>
<proteinExistence type="predicted"/>
<dbReference type="GeneID" id="28725936"/>
<evidence type="ECO:0000313" key="3">
    <source>
        <dbReference type="Proteomes" id="UP000243052"/>
    </source>
</evidence>
<sequence length="406" mass="46402">MLLDGDTLCGLNQSEILMKINKLDIGTFRRILQIWLENFPPTKIDSEHYEELSKFGLRALGQLVVTELWPSGFNLFQLAQLDVSAVILDKVTLEWVASGTRDKDGEPVKIPINFKRFENGLKSLIGKLHDCHVYSERHPVLPLVICRVQLFECNTSRLMSHKPFYVAIPTGYRVLYHSAQKDVHSQYILQCLLILLRKDSAVVQLNQISPAIRGTLTDVNMRYGACFGRDLQGVWTAYLDKNIEPSPLDSPEKHPSVVGVPAKRRPTDDDDENVKWKQERSMIMFKGSKYGIKRKKKYLNKRSQQRIYRLHGDNKENNNSDDDSVDEYESLIPVRNVSFSVKDNERGLNFKLRLQGNDVFGGLHELCSKQQLDIDYLPSWLTGEHGDSSGIVEDGKFKKLNRAGII</sequence>
<dbReference type="RefSeq" id="XP_017989573.1">
    <property type="nucleotide sequence ID" value="XM_018134155.1"/>
</dbReference>
<dbReference type="OrthoDB" id="6585699at2759"/>
<protein>
    <submittedName>
        <fullName evidence="2">HHL193Wp</fullName>
    </submittedName>
</protein>
<dbReference type="GO" id="GO:0034080">
    <property type="term" value="P:CENP-A containing chromatin assembly"/>
    <property type="evidence" value="ECO:0007669"/>
    <property type="project" value="InterPro"/>
</dbReference>
<dbReference type="Pfam" id="PF05238">
    <property type="entry name" value="CENP-N"/>
    <property type="match status" value="1"/>
</dbReference>
<keyword evidence="3" id="KW-1185">Reference proteome</keyword>
<reference evidence="2 3" key="1">
    <citation type="submission" date="2016-01" db="EMBL/GenBank/DDBJ databases">
        <title>Genome sequence of the yeast Holleya sinecauda.</title>
        <authorList>
            <person name="Dietrich F.S."/>
        </authorList>
    </citation>
    <scope>NUCLEOTIDE SEQUENCE [LARGE SCALE GENOMIC DNA]</scope>
    <source>
        <strain evidence="2 3">ATCC 58844</strain>
    </source>
</reference>
<dbReference type="Proteomes" id="UP000243052">
    <property type="component" value="Chromosome viii"/>
</dbReference>
<dbReference type="Gene3D" id="3.10.20.720">
    <property type="match status" value="1"/>
</dbReference>
<accession>A0A120K2T9</accession>
<gene>
    <name evidence="2" type="ORF">AW171_hschr84626</name>
</gene>
<evidence type="ECO:0000256" key="1">
    <source>
        <dbReference type="SAM" id="MobiDB-lite"/>
    </source>
</evidence>